<accession>A0A8X8ZUW5</accession>
<dbReference type="EMBL" id="PNBA02000007">
    <property type="protein sequence ID" value="KAG6419372.1"/>
    <property type="molecule type" value="Genomic_DNA"/>
</dbReference>
<dbReference type="SUPFAM" id="SSF52047">
    <property type="entry name" value="RNI-like"/>
    <property type="match status" value="1"/>
</dbReference>
<dbReference type="PANTHER" id="PTHR38926:SF2">
    <property type="entry name" value="F-BOX_LRR-REPEAT PROTEIN 21-RELATED"/>
    <property type="match status" value="1"/>
</dbReference>
<evidence type="ECO:0000313" key="2">
    <source>
        <dbReference type="EMBL" id="KAG6419372.1"/>
    </source>
</evidence>
<keyword evidence="1" id="KW-0812">Transmembrane</keyword>
<sequence length="122" mass="13953">MYRSAVDRSQGQLVELTIHYLGYDTLMEYIAYRSPYLKRLHLESCHLTTKDSIEKAVAKLGELEELHLTITIRPCLVGGDIIVSGNSHTADMNHIITLHILTLRLVLFGTVYYVGECMLEEW</sequence>
<reference evidence="2" key="1">
    <citation type="submission" date="2018-01" db="EMBL/GenBank/DDBJ databases">
        <authorList>
            <person name="Mao J.F."/>
        </authorList>
    </citation>
    <scope>NUCLEOTIDE SEQUENCE</scope>
    <source>
        <strain evidence="2">Huo1</strain>
        <tissue evidence="2">Leaf</tissue>
    </source>
</reference>
<proteinExistence type="predicted"/>
<dbReference type="Proteomes" id="UP000298416">
    <property type="component" value="Unassembled WGS sequence"/>
</dbReference>
<dbReference type="PANTHER" id="PTHR38926">
    <property type="entry name" value="F-BOX DOMAIN CONTAINING PROTEIN, EXPRESSED"/>
    <property type="match status" value="1"/>
</dbReference>
<evidence type="ECO:0000313" key="3">
    <source>
        <dbReference type="Proteomes" id="UP000298416"/>
    </source>
</evidence>
<keyword evidence="3" id="KW-1185">Reference proteome</keyword>
<dbReference type="AlphaFoldDB" id="A0A8X8ZUW5"/>
<keyword evidence="1" id="KW-0472">Membrane</keyword>
<protein>
    <submittedName>
        <fullName evidence="2">Uncharacterized protein</fullName>
    </submittedName>
</protein>
<comment type="caution">
    <text evidence="2">The sequence shown here is derived from an EMBL/GenBank/DDBJ whole genome shotgun (WGS) entry which is preliminary data.</text>
</comment>
<name>A0A8X8ZUW5_SALSN</name>
<feature type="transmembrane region" description="Helical" evidence="1">
    <location>
        <begin position="95"/>
        <end position="115"/>
    </location>
</feature>
<reference evidence="2" key="2">
    <citation type="submission" date="2020-08" db="EMBL/GenBank/DDBJ databases">
        <title>Plant Genome Project.</title>
        <authorList>
            <person name="Zhang R.-G."/>
        </authorList>
    </citation>
    <scope>NUCLEOTIDE SEQUENCE</scope>
    <source>
        <strain evidence="2">Huo1</strain>
        <tissue evidence="2">Leaf</tissue>
    </source>
</reference>
<evidence type="ECO:0000256" key="1">
    <source>
        <dbReference type="SAM" id="Phobius"/>
    </source>
</evidence>
<organism evidence="2">
    <name type="scientific">Salvia splendens</name>
    <name type="common">Scarlet sage</name>
    <dbReference type="NCBI Taxonomy" id="180675"/>
    <lineage>
        <taxon>Eukaryota</taxon>
        <taxon>Viridiplantae</taxon>
        <taxon>Streptophyta</taxon>
        <taxon>Embryophyta</taxon>
        <taxon>Tracheophyta</taxon>
        <taxon>Spermatophyta</taxon>
        <taxon>Magnoliopsida</taxon>
        <taxon>eudicotyledons</taxon>
        <taxon>Gunneridae</taxon>
        <taxon>Pentapetalae</taxon>
        <taxon>asterids</taxon>
        <taxon>lamiids</taxon>
        <taxon>Lamiales</taxon>
        <taxon>Lamiaceae</taxon>
        <taxon>Nepetoideae</taxon>
        <taxon>Mentheae</taxon>
        <taxon>Salviinae</taxon>
        <taxon>Salvia</taxon>
        <taxon>Salvia subgen. Calosphace</taxon>
        <taxon>core Calosphace</taxon>
    </lineage>
</organism>
<gene>
    <name evidence="2" type="ORF">SASPL_121592</name>
</gene>
<keyword evidence="1" id="KW-1133">Transmembrane helix</keyword>